<dbReference type="EMBL" id="RAWE01000185">
    <property type="protein sequence ID" value="RKG97211.1"/>
    <property type="molecule type" value="Genomic_DNA"/>
</dbReference>
<reference evidence="3" key="1">
    <citation type="submission" date="2018-09" db="EMBL/GenBank/DDBJ databases">
        <authorList>
            <person name="Livingstone P.G."/>
            <person name="Whitworth D.E."/>
        </authorList>
    </citation>
    <scope>NUCLEOTIDE SEQUENCE [LARGE SCALE GENOMIC DNA]</scope>
    <source>
        <strain evidence="3">CA043D</strain>
    </source>
</reference>
<evidence type="ECO:0000256" key="1">
    <source>
        <dbReference type="SAM" id="MobiDB-lite"/>
    </source>
</evidence>
<dbReference type="InterPro" id="IPR029063">
    <property type="entry name" value="SAM-dependent_MTases_sf"/>
</dbReference>
<name>A0A3A8K438_9BACT</name>
<dbReference type="Proteomes" id="UP000268313">
    <property type="component" value="Unassembled WGS sequence"/>
</dbReference>
<dbReference type="AlphaFoldDB" id="A0A3A8K438"/>
<accession>A0A3A8K438</accession>
<evidence type="ECO:0000313" key="2">
    <source>
        <dbReference type="EMBL" id="RKG97211.1"/>
    </source>
</evidence>
<dbReference type="Pfam" id="PF11899">
    <property type="entry name" value="DUF3419"/>
    <property type="match status" value="1"/>
</dbReference>
<keyword evidence="3" id="KW-1185">Reference proteome</keyword>
<feature type="compositionally biased region" description="Low complexity" evidence="1">
    <location>
        <begin position="1"/>
        <end position="17"/>
    </location>
</feature>
<comment type="caution">
    <text evidence="2">The sequence shown here is derived from an EMBL/GenBank/DDBJ whole genome shotgun (WGS) entry which is preliminary data.</text>
</comment>
<sequence>MPTPSSSTGAASGPPSSRRCEPPAMAQAYFRHLNYSLGDEDSSVELHALPADARHVVAVAGSGGRVVPLLARAPRKVTCVDISDTQLALTELRIAALRQLNHTEYLGLLGYEAMSIQRRLELLSSLPLSGSARTSLEPVRQAVQAGERIVYLGRFEGMLRTLSRIVGLFTGQRGRRMFEQPDVAGQRAWLDGGFPKGAWKLVLLLMGNSAVLNSLLYRGDFPKKNRPESAFRIYWDLFDRLFRTLPVRSSFFLQLVFFGELRYPEGYPIECDADVFLAAQRAARTADIIYVRGDIIQHVQEQRDVDFVSLSDVPSFLPPERERDFLNAMKPGLAPEALVVTRGHLRVASPEVQGYEVVSGRYEDAIAKERTQLWRIHFYQRRS</sequence>
<feature type="region of interest" description="Disordered" evidence="1">
    <location>
        <begin position="1"/>
        <end position="21"/>
    </location>
</feature>
<proteinExistence type="predicted"/>
<dbReference type="InterPro" id="IPR021829">
    <property type="entry name" value="DUF3419"/>
</dbReference>
<evidence type="ECO:0000313" key="3">
    <source>
        <dbReference type="Proteomes" id="UP000268313"/>
    </source>
</evidence>
<protein>
    <submittedName>
        <fullName evidence="2">DUF3419 family protein</fullName>
    </submittedName>
</protein>
<organism evidence="2 3">
    <name type="scientific">Corallococcus carmarthensis</name>
    <dbReference type="NCBI Taxonomy" id="2316728"/>
    <lineage>
        <taxon>Bacteria</taxon>
        <taxon>Pseudomonadati</taxon>
        <taxon>Myxococcota</taxon>
        <taxon>Myxococcia</taxon>
        <taxon>Myxococcales</taxon>
        <taxon>Cystobacterineae</taxon>
        <taxon>Myxococcaceae</taxon>
        <taxon>Corallococcus</taxon>
    </lineage>
</organism>
<dbReference type="SUPFAM" id="SSF53335">
    <property type="entry name" value="S-adenosyl-L-methionine-dependent methyltransferases"/>
    <property type="match status" value="1"/>
</dbReference>
<gene>
    <name evidence="2" type="ORF">D7X32_33510</name>
</gene>